<dbReference type="AlphaFoldDB" id="A0AAD5TQV9"/>
<protein>
    <submittedName>
        <fullName evidence="2">Uncharacterized protein</fullName>
    </submittedName>
</protein>
<gene>
    <name evidence="2" type="ORF">HDU87_008457</name>
</gene>
<feature type="transmembrane region" description="Helical" evidence="1">
    <location>
        <begin position="89"/>
        <end position="106"/>
    </location>
</feature>
<evidence type="ECO:0000313" key="2">
    <source>
        <dbReference type="EMBL" id="KAJ3182295.1"/>
    </source>
</evidence>
<evidence type="ECO:0000256" key="1">
    <source>
        <dbReference type="SAM" id="Phobius"/>
    </source>
</evidence>
<dbReference type="Proteomes" id="UP001212152">
    <property type="component" value="Unassembled WGS sequence"/>
</dbReference>
<evidence type="ECO:0000313" key="3">
    <source>
        <dbReference type="Proteomes" id="UP001212152"/>
    </source>
</evidence>
<comment type="caution">
    <text evidence="2">The sequence shown here is derived from an EMBL/GenBank/DDBJ whole genome shotgun (WGS) entry which is preliminary data.</text>
</comment>
<sequence>MTNETLSPCCVRAIVLRMQRFALFLSVANTFAGVMFSGWRWGLLGLVDIGIAFGKLWLLDQGDDMCPPGQLFAGIVQCDALQQAVRSFLSLYLFLILFMAAFLIYYSKVLTRYAKLLNEGPQALQDGRGAYGQVDGEDNA</sequence>
<feature type="transmembrane region" description="Helical" evidence="1">
    <location>
        <begin position="21"/>
        <end position="39"/>
    </location>
</feature>
<keyword evidence="1" id="KW-0472">Membrane</keyword>
<keyword evidence="3" id="KW-1185">Reference proteome</keyword>
<organism evidence="2 3">
    <name type="scientific">Geranomyces variabilis</name>
    <dbReference type="NCBI Taxonomy" id="109894"/>
    <lineage>
        <taxon>Eukaryota</taxon>
        <taxon>Fungi</taxon>
        <taxon>Fungi incertae sedis</taxon>
        <taxon>Chytridiomycota</taxon>
        <taxon>Chytridiomycota incertae sedis</taxon>
        <taxon>Chytridiomycetes</taxon>
        <taxon>Spizellomycetales</taxon>
        <taxon>Powellomycetaceae</taxon>
        <taxon>Geranomyces</taxon>
    </lineage>
</organism>
<proteinExistence type="predicted"/>
<name>A0AAD5TQV9_9FUNG</name>
<dbReference type="EMBL" id="JADGJQ010000009">
    <property type="protein sequence ID" value="KAJ3182295.1"/>
    <property type="molecule type" value="Genomic_DNA"/>
</dbReference>
<accession>A0AAD5TQV9</accession>
<reference evidence="2" key="1">
    <citation type="submission" date="2020-05" db="EMBL/GenBank/DDBJ databases">
        <title>Phylogenomic resolution of chytrid fungi.</title>
        <authorList>
            <person name="Stajich J.E."/>
            <person name="Amses K."/>
            <person name="Simmons R."/>
            <person name="Seto K."/>
            <person name="Myers J."/>
            <person name="Bonds A."/>
            <person name="Quandt C.A."/>
            <person name="Barry K."/>
            <person name="Liu P."/>
            <person name="Grigoriev I."/>
            <person name="Longcore J.E."/>
            <person name="James T.Y."/>
        </authorList>
    </citation>
    <scope>NUCLEOTIDE SEQUENCE</scope>
    <source>
        <strain evidence="2">JEL0379</strain>
    </source>
</reference>
<keyword evidence="1" id="KW-1133">Transmembrane helix</keyword>
<keyword evidence="1" id="KW-0812">Transmembrane</keyword>